<sequence length="361" mass="42100">MVHSPKSCRPLRKTQSASRCGAGSAAEENQRTAQYAANDFLKSSFLPVIGSQYSQLAKRKHVEKSFFISLENLSALYHFTPLPESCSVYPHNIWLAFSHAEREIKKQSVDTELAIISTDHAILATYRQFAVGQILYYIPIRPLYELTEDPERKQQADLLLSVYAYLFKVAQLPLYTQEHSYLYYQYEMIFDWQSTDEDLQPEDWQHFNQQFQHLGMAGMLMQQQLADPPHLVEFENRLTGFECRCETDHKIKKLAQGFFDLYTDYPSVSIFDFIYSGFDCPKEKERIDGRHYLSFIWDLDGDIASDLLSLVNTDLQEYTIMDNPVALQLFDKEQKWVSMSLDYPERFFSLLDDLSDILKLL</sequence>
<organism evidence="2 3">
    <name type="scientific">Dyadobacter luteus</name>
    <dbReference type="NCBI Taxonomy" id="2259619"/>
    <lineage>
        <taxon>Bacteria</taxon>
        <taxon>Pseudomonadati</taxon>
        <taxon>Bacteroidota</taxon>
        <taxon>Cytophagia</taxon>
        <taxon>Cytophagales</taxon>
        <taxon>Spirosomataceae</taxon>
        <taxon>Dyadobacter</taxon>
    </lineage>
</organism>
<protein>
    <submittedName>
        <fullName evidence="2">Uncharacterized protein</fullName>
    </submittedName>
</protein>
<proteinExistence type="predicted"/>
<evidence type="ECO:0000256" key="1">
    <source>
        <dbReference type="SAM" id="MobiDB-lite"/>
    </source>
</evidence>
<evidence type="ECO:0000313" key="2">
    <source>
        <dbReference type="EMBL" id="REA63427.1"/>
    </source>
</evidence>
<gene>
    <name evidence="2" type="ORF">DSL64_02980</name>
</gene>
<accession>A0A3D8YFI7</accession>
<keyword evidence="3" id="KW-1185">Reference proteome</keyword>
<dbReference type="AlphaFoldDB" id="A0A3D8YFI7"/>
<feature type="region of interest" description="Disordered" evidence="1">
    <location>
        <begin position="1"/>
        <end position="24"/>
    </location>
</feature>
<reference evidence="2 3" key="1">
    <citation type="submission" date="2018-07" db="EMBL/GenBank/DDBJ databases">
        <title>Dyadobacter roseus sp. nov., isolated from rose rhizosphere soil.</title>
        <authorList>
            <person name="Chen L."/>
        </authorList>
    </citation>
    <scope>NUCLEOTIDE SEQUENCE [LARGE SCALE GENOMIC DNA]</scope>
    <source>
        <strain evidence="2 3">RS19</strain>
    </source>
</reference>
<comment type="caution">
    <text evidence="2">The sequence shown here is derived from an EMBL/GenBank/DDBJ whole genome shotgun (WGS) entry which is preliminary data.</text>
</comment>
<evidence type="ECO:0000313" key="3">
    <source>
        <dbReference type="Proteomes" id="UP000256373"/>
    </source>
</evidence>
<name>A0A3D8YFI7_9BACT</name>
<dbReference type="EMBL" id="QNUL01000002">
    <property type="protein sequence ID" value="REA63427.1"/>
    <property type="molecule type" value="Genomic_DNA"/>
</dbReference>
<dbReference type="Proteomes" id="UP000256373">
    <property type="component" value="Unassembled WGS sequence"/>
</dbReference>